<dbReference type="AlphaFoldDB" id="K2S8D7"/>
<organism evidence="1 2">
    <name type="scientific">Macrophomina phaseolina (strain MS6)</name>
    <name type="common">Charcoal rot fungus</name>
    <dbReference type="NCBI Taxonomy" id="1126212"/>
    <lineage>
        <taxon>Eukaryota</taxon>
        <taxon>Fungi</taxon>
        <taxon>Dikarya</taxon>
        <taxon>Ascomycota</taxon>
        <taxon>Pezizomycotina</taxon>
        <taxon>Dothideomycetes</taxon>
        <taxon>Dothideomycetes incertae sedis</taxon>
        <taxon>Botryosphaeriales</taxon>
        <taxon>Botryosphaeriaceae</taxon>
        <taxon>Macrophomina</taxon>
    </lineage>
</organism>
<proteinExistence type="predicted"/>
<evidence type="ECO:0000313" key="1">
    <source>
        <dbReference type="EMBL" id="EKG18669.1"/>
    </source>
</evidence>
<dbReference type="VEuPathDB" id="FungiDB:MPH_04084"/>
<name>K2S8D7_MACPH</name>
<evidence type="ECO:0000313" key="2">
    <source>
        <dbReference type="Proteomes" id="UP000007129"/>
    </source>
</evidence>
<dbReference type="EMBL" id="AHHD01000182">
    <property type="protein sequence ID" value="EKG18669.1"/>
    <property type="molecule type" value="Genomic_DNA"/>
</dbReference>
<dbReference type="HOGENOM" id="CLU_2612504_0_0_1"/>
<comment type="caution">
    <text evidence="1">The sequence shown here is derived from an EMBL/GenBank/DDBJ whole genome shotgun (WGS) entry which is preliminary data.</text>
</comment>
<accession>K2S8D7</accession>
<protein>
    <submittedName>
        <fullName evidence="1">Uncharacterized protein</fullName>
    </submittedName>
</protein>
<dbReference type="InParanoid" id="K2S8D7"/>
<feature type="non-terminal residue" evidence="1">
    <location>
        <position position="1"/>
    </location>
</feature>
<gene>
    <name evidence="1" type="ORF">MPH_04084</name>
</gene>
<dbReference type="Proteomes" id="UP000007129">
    <property type="component" value="Unassembled WGS sequence"/>
</dbReference>
<sequence>LRLDEPRVRFPADASLLASMLLPPSCSCAMWFPFYRVKNGQVQASSLASQGNAKWVPNIFRLGANYRDALYRLVECLSY</sequence>
<reference evidence="1 2" key="1">
    <citation type="journal article" date="2012" name="BMC Genomics">
        <title>Tools to kill: Genome of one of the most destructive plant pathogenic fungi Macrophomina phaseolina.</title>
        <authorList>
            <person name="Islam M.S."/>
            <person name="Haque M.S."/>
            <person name="Islam M.M."/>
            <person name="Emdad E.M."/>
            <person name="Halim A."/>
            <person name="Hossen Q.M.M."/>
            <person name="Hossain M.Z."/>
            <person name="Ahmed B."/>
            <person name="Rahim S."/>
            <person name="Rahman M.S."/>
            <person name="Alam M.M."/>
            <person name="Hou S."/>
            <person name="Wan X."/>
            <person name="Saito J.A."/>
            <person name="Alam M."/>
        </authorList>
    </citation>
    <scope>NUCLEOTIDE SEQUENCE [LARGE SCALE GENOMIC DNA]</scope>
    <source>
        <strain evidence="1 2">MS6</strain>
    </source>
</reference>